<organism evidence="9 10">
    <name type="scientific">Candidatus Taylorbacteria bacterium RIFCSPLOWO2_01_FULL_45_15b</name>
    <dbReference type="NCBI Taxonomy" id="1802319"/>
    <lineage>
        <taxon>Bacteria</taxon>
        <taxon>Candidatus Tayloriibacteriota</taxon>
    </lineage>
</organism>
<dbReference type="PANTHER" id="PTHR30353">
    <property type="entry name" value="INNER MEMBRANE PROTEIN DEDA-RELATED"/>
    <property type="match status" value="1"/>
</dbReference>
<dbReference type="InterPro" id="IPR032816">
    <property type="entry name" value="VTT_dom"/>
</dbReference>
<feature type="transmembrane region" description="Helical" evidence="7">
    <location>
        <begin position="12"/>
        <end position="36"/>
    </location>
</feature>
<keyword evidence="3 7" id="KW-1003">Cell membrane</keyword>
<evidence type="ECO:0000313" key="9">
    <source>
        <dbReference type="EMBL" id="OHA35036.1"/>
    </source>
</evidence>
<evidence type="ECO:0000256" key="7">
    <source>
        <dbReference type="RuleBase" id="RU367016"/>
    </source>
</evidence>
<gene>
    <name evidence="9" type="ORF">A2928_04015</name>
</gene>
<evidence type="ECO:0000256" key="3">
    <source>
        <dbReference type="ARBA" id="ARBA00022475"/>
    </source>
</evidence>
<reference evidence="9 10" key="1">
    <citation type="journal article" date="2016" name="Nat. Commun.">
        <title>Thousands of microbial genomes shed light on interconnected biogeochemical processes in an aquifer system.</title>
        <authorList>
            <person name="Anantharaman K."/>
            <person name="Brown C.T."/>
            <person name="Hug L.A."/>
            <person name="Sharon I."/>
            <person name="Castelle C.J."/>
            <person name="Probst A.J."/>
            <person name="Thomas B.C."/>
            <person name="Singh A."/>
            <person name="Wilkins M.J."/>
            <person name="Karaoz U."/>
            <person name="Brodie E.L."/>
            <person name="Williams K.H."/>
            <person name="Hubbard S.S."/>
            <person name="Banfield J.F."/>
        </authorList>
    </citation>
    <scope>NUCLEOTIDE SEQUENCE [LARGE SCALE GENOMIC DNA]</scope>
</reference>
<dbReference type="Pfam" id="PF09335">
    <property type="entry name" value="VTT_dom"/>
    <property type="match status" value="1"/>
</dbReference>
<evidence type="ECO:0000256" key="1">
    <source>
        <dbReference type="ARBA" id="ARBA00004651"/>
    </source>
</evidence>
<dbReference type="EMBL" id="MHRX01000001">
    <property type="protein sequence ID" value="OHA35036.1"/>
    <property type="molecule type" value="Genomic_DNA"/>
</dbReference>
<dbReference type="PANTHER" id="PTHR30353:SF0">
    <property type="entry name" value="TRANSMEMBRANE PROTEIN"/>
    <property type="match status" value="1"/>
</dbReference>
<dbReference type="STRING" id="1802319.A2928_04015"/>
<feature type="domain" description="VTT" evidence="8">
    <location>
        <begin position="36"/>
        <end position="161"/>
    </location>
</feature>
<keyword evidence="6 7" id="KW-0472">Membrane</keyword>
<dbReference type="Proteomes" id="UP000176221">
    <property type="component" value="Unassembled WGS sequence"/>
</dbReference>
<protein>
    <recommendedName>
        <fullName evidence="8">VTT domain-containing protein</fullName>
    </recommendedName>
</protein>
<proteinExistence type="inferred from homology"/>
<dbReference type="AlphaFoldDB" id="A0A1G2NG51"/>
<feature type="transmembrane region" description="Helical" evidence="7">
    <location>
        <begin position="56"/>
        <end position="78"/>
    </location>
</feature>
<comment type="subcellular location">
    <subcellularLocation>
        <location evidence="1 7">Cell membrane</location>
        <topology evidence="1 7">Multi-pass membrane protein</topology>
    </subcellularLocation>
</comment>
<evidence type="ECO:0000313" key="10">
    <source>
        <dbReference type="Proteomes" id="UP000176221"/>
    </source>
</evidence>
<dbReference type="GO" id="GO:0005886">
    <property type="term" value="C:plasma membrane"/>
    <property type="evidence" value="ECO:0007669"/>
    <property type="project" value="UniProtKB-SubCell"/>
</dbReference>
<evidence type="ECO:0000256" key="2">
    <source>
        <dbReference type="ARBA" id="ARBA00010792"/>
    </source>
</evidence>
<evidence type="ECO:0000256" key="4">
    <source>
        <dbReference type="ARBA" id="ARBA00022692"/>
    </source>
</evidence>
<evidence type="ECO:0000256" key="5">
    <source>
        <dbReference type="ARBA" id="ARBA00022989"/>
    </source>
</evidence>
<name>A0A1G2NG51_9BACT</name>
<sequence>MEFFHLDLESLVKTAGSIGLVAIVFAESGLFFGFFLPGDSLLFTAGLLASQGYLHIWSLAIFIPLAAIFGDNVGYWFGKKVGPKIFVKSDSFFFHEKHVARSAAFFAKYGPKAIVIARFVPVVRTFVPILAGVGTMNYSIFIKYNIIGGVIWGGGFILLGYFLGEIFPQIEDYMFYVIGLIIASSFIPVCVEYMKSRSLTHREK</sequence>
<comment type="similarity">
    <text evidence="2 7">Belongs to the DedA family.</text>
</comment>
<feature type="transmembrane region" description="Helical" evidence="7">
    <location>
        <begin position="173"/>
        <end position="194"/>
    </location>
</feature>
<keyword evidence="4 7" id="KW-0812">Transmembrane</keyword>
<keyword evidence="5 7" id="KW-1133">Transmembrane helix</keyword>
<evidence type="ECO:0000259" key="8">
    <source>
        <dbReference type="Pfam" id="PF09335"/>
    </source>
</evidence>
<feature type="transmembrane region" description="Helical" evidence="7">
    <location>
        <begin position="146"/>
        <end position="167"/>
    </location>
</feature>
<comment type="caution">
    <text evidence="9">The sequence shown here is derived from an EMBL/GenBank/DDBJ whole genome shotgun (WGS) entry which is preliminary data.</text>
</comment>
<dbReference type="InterPro" id="IPR032818">
    <property type="entry name" value="DedA-like"/>
</dbReference>
<accession>A0A1G2NG51</accession>
<evidence type="ECO:0000256" key="6">
    <source>
        <dbReference type="ARBA" id="ARBA00023136"/>
    </source>
</evidence>